<evidence type="ECO:0000313" key="2">
    <source>
        <dbReference type="Proteomes" id="UP000037696"/>
    </source>
</evidence>
<dbReference type="EMBL" id="LHQQ01000058">
    <property type="protein sequence ID" value="KOS44599.1"/>
    <property type="molecule type" value="Genomic_DNA"/>
</dbReference>
<gene>
    <name evidence="1" type="ORF">ACN38_g4522</name>
</gene>
<dbReference type="AlphaFoldDB" id="A0A0M9WH22"/>
<protein>
    <submittedName>
        <fullName evidence="1">Uncharacterized protein</fullName>
    </submittedName>
</protein>
<sequence length="87" mass="9605">MISCAGVESVWSTNCIRYDDIMVALHVGINTAYLPLDHNKNLGSCLGPREAISHLRIWETAHLAFYEGQSGDAVTIKSPRAQNYLSL</sequence>
<name>A0A0M9WH22_9EURO</name>
<keyword evidence="2" id="KW-1185">Reference proteome</keyword>
<accession>A0A0M9WH22</accession>
<evidence type="ECO:0000313" key="1">
    <source>
        <dbReference type="EMBL" id="KOS44599.1"/>
    </source>
</evidence>
<organism evidence="1 2">
    <name type="scientific">Penicillium nordicum</name>
    <dbReference type="NCBI Taxonomy" id="229535"/>
    <lineage>
        <taxon>Eukaryota</taxon>
        <taxon>Fungi</taxon>
        <taxon>Dikarya</taxon>
        <taxon>Ascomycota</taxon>
        <taxon>Pezizomycotina</taxon>
        <taxon>Eurotiomycetes</taxon>
        <taxon>Eurotiomycetidae</taxon>
        <taxon>Eurotiales</taxon>
        <taxon>Aspergillaceae</taxon>
        <taxon>Penicillium</taxon>
    </lineage>
</organism>
<dbReference type="Proteomes" id="UP000037696">
    <property type="component" value="Unassembled WGS sequence"/>
</dbReference>
<reference evidence="1 2" key="1">
    <citation type="submission" date="2015-08" db="EMBL/GenBank/DDBJ databases">
        <title>Genome sequencing of Penicillium nordicum.</title>
        <authorList>
            <person name="Nguyen H.D."/>
            <person name="Seifert K.A."/>
        </authorList>
    </citation>
    <scope>NUCLEOTIDE SEQUENCE [LARGE SCALE GENOMIC DNA]</scope>
    <source>
        <strain evidence="1 2">DAOMC 185683</strain>
    </source>
</reference>
<proteinExistence type="predicted"/>
<comment type="caution">
    <text evidence="1">The sequence shown here is derived from an EMBL/GenBank/DDBJ whole genome shotgun (WGS) entry which is preliminary data.</text>
</comment>